<reference evidence="2" key="2">
    <citation type="submission" date="2021-08" db="EMBL/GenBank/DDBJ databases">
        <authorList>
            <person name="Tani A."/>
            <person name="Ola A."/>
            <person name="Ogura Y."/>
            <person name="Katsura K."/>
            <person name="Hayashi T."/>
        </authorList>
    </citation>
    <scope>NUCLEOTIDE SEQUENCE</scope>
    <source>
        <strain evidence="2">DSM 16372</strain>
    </source>
</reference>
<gene>
    <name evidence="2" type="ORF">BHAOGJBA_5108</name>
</gene>
<feature type="compositionally biased region" description="Basic residues" evidence="1">
    <location>
        <begin position="82"/>
        <end position="93"/>
    </location>
</feature>
<dbReference type="AlphaFoldDB" id="A0AAV4ZVJ1"/>
<evidence type="ECO:0000313" key="2">
    <source>
        <dbReference type="EMBL" id="GJD91560.1"/>
    </source>
</evidence>
<dbReference type="PANTHER" id="PTHR37844:SF2">
    <property type="entry name" value="SER_THR PROTEIN PHOSPHATASE SUPERFAMILY (AFU_ORTHOLOGUE AFUA_1G14840)"/>
    <property type="match status" value="1"/>
</dbReference>
<dbReference type="InterPro" id="IPR029052">
    <property type="entry name" value="Metallo-depent_PP-like"/>
</dbReference>
<keyword evidence="3" id="KW-1185">Reference proteome</keyword>
<sequence length="459" mass="48460">MTKIPPNLARPVVPRRLPRGLCAGPVPEGRDAASPRRLAADAAAASALGTVGTARASNPEAPEFPRPAPVLPPPDGVAIQALRRRGGLVRRSRPAAEAVPRVRERGRGSLGTSPLTAPPPAPALETPPRGRPGPLPARPPLPVGPGHAGRAPETARGPGGGGTPAGMRLWILSDLRVDRAPYELPHPLPEFDALLVAGDVSTGIEAALAWLARALDGRQGSRPVVMVPGNAEYWSDVPMVEALARGRALARELGLHLLSDACVRLDDGHGRGVHVVGATLWTDWALHGPARARLARGYARHHWPDARRIRLRAGRDWSPPDAAGAHARSRAYLEDALGSIAYQEVGFRATATSVVTGVARGDRAVVLTHHAPSRRSLAADWPGWLGDEWVAAALVSDLEPLMSGWGAPSLWVHGHVPSRADYRLGRTRVVANPTPGRYRGPSARPDGRGCHAGPTRAPT</sequence>
<dbReference type="EMBL" id="BPQO01000028">
    <property type="protein sequence ID" value="GJD91560.1"/>
    <property type="molecule type" value="Genomic_DNA"/>
</dbReference>
<accession>A0AAV4ZVJ1</accession>
<feature type="compositionally biased region" description="Pro residues" evidence="1">
    <location>
        <begin position="62"/>
        <end position="75"/>
    </location>
</feature>
<name>A0AAV4ZVJ1_9HYPH</name>
<feature type="compositionally biased region" description="Low complexity" evidence="1">
    <location>
        <begin position="1"/>
        <end position="15"/>
    </location>
</feature>
<feature type="compositionally biased region" description="Low complexity" evidence="1">
    <location>
        <begin position="144"/>
        <end position="156"/>
    </location>
</feature>
<evidence type="ECO:0000313" key="3">
    <source>
        <dbReference type="Proteomes" id="UP001055247"/>
    </source>
</evidence>
<evidence type="ECO:0000256" key="1">
    <source>
        <dbReference type="SAM" id="MobiDB-lite"/>
    </source>
</evidence>
<proteinExistence type="predicted"/>
<evidence type="ECO:0008006" key="4">
    <source>
        <dbReference type="Google" id="ProtNLM"/>
    </source>
</evidence>
<dbReference type="RefSeq" id="WP_156453720.1">
    <property type="nucleotide sequence ID" value="NZ_BPQO01000028.1"/>
</dbReference>
<feature type="compositionally biased region" description="Pro residues" evidence="1">
    <location>
        <begin position="129"/>
        <end position="143"/>
    </location>
</feature>
<feature type="region of interest" description="Disordered" evidence="1">
    <location>
        <begin position="51"/>
        <end position="162"/>
    </location>
</feature>
<protein>
    <recommendedName>
        <fullName evidence="4">Metallophosphoesterase</fullName>
    </recommendedName>
</protein>
<dbReference type="PANTHER" id="PTHR37844">
    <property type="entry name" value="SER/THR PROTEIN PHOSPHATASE SUPERFAMILY (AFU_ORTHOLOGUE AFUA_1G14840)"/>
    <property type="match status" value="1"/>
</dbReference>
<organism evidence="2 3">
    <name type="scientific">Methylobacterium hispanicum</name>
    <dbReference type="NCBI Taxonomy" id="270350"/>
    <lineage>
        <taxon>Bacteria</taxon>
        <taxon>Pseudomonadati</taxon>
        <taxon>Pseudomonadota</taxon>
        <taxon>Alphaproteobacteria</taxon>
        <taxon>Hyphomicrobiales</taxon>
        <taxon>Methylobacteriaceae</taxon>
        <taxon>Methylobacterium</taxon>
    </lineage>
</organism>
<dbReference type="Proteomes" id="UP001055247">
    <property type="component" value="Unassembled WGS sequence"/>
</dbReference>
<feature type="region of interest" description="Disordered" evidence="1">
    <location>
        <begin position="1"/>
        <end position="37"/>
    </location>
</feature>
<feature type="region of interest" description="Disordered" evidence="1">
    <location>
        <begin position="431"/>
        <end position="459"/>
    </location>
</feature>
<reference evidence="2" key="1">
    <citation type="journal article" date="2016" name="Front. Microbiol.">
        <title>Genome Sequence of the Piezophilic, Mesophilic Sulfate-Reducing Bacterium Desulfovibrio indicus J2T.</title>
        <authorList>
            <person name="Cao J."/>
            <person name="Maignien L."/>
            <person name="Shao Z."/>
            <person name="Alain K."/>
            <person name="Jebbar M."/>
        </authorList>
    </citation>
    <scope>NUCLEOTIDE SEQUENCE</scope>
    <source>
        <strain evidence="2">DSM 16372</strain>
    </source>
</reference>
<dbReference type="SUPFAM" id="SSF56300">
    <property type="entry name" value="Metallo-dependent phosphatases"/>
    <property type="match status" value="1"/>
</dbReference>
<comment type="caution">
    <text evidence="2">The sequence shown here is derived from an EMBL/GenBank/DDBJ whole genome shotgun (WGS) entry which is preliminary data.</text>
</comment>